<evidence type="ECO:0000259" key="1">
    <source>
        <dbReference type="PROSITE" id="PS51729"/>
    </source>
</evidence>
<accession>A0ABV4UJL8</accession>
<dbReference type="InterPro" id="IPR031165">
    <property type="entry name" value="GNAT_YJDJ"/>
</dbReference>
<keyword evidence="2" id="KW-0012">Acyltransferase</keyword>
<dbReference type="PROSITE" id="PS51729">
    <property type="entry name" value="GNAT_YJDJ"/>
    <property type="match status" value="1"/>
</dbReference>
<protein>
    <submittedName>
        <fullName evidence="2">GNAT family N-acetyltransferase</fullName>
        <ecNumber evidence="2">2.3.1.-</ecNumber>
    </submittedName>
</protein>
<organism evidence="2 3">
    <name type="scientific">Arthrobacter halodurans</name>
    <dbReference type="NCBI Taxonomy" id="516699"/>
    <lineage>
        <taxon>Bacteria</taxon>
        <taxon>Bacillati</taxon>
        <taxon>Actinomycetota</taxon>
        <taxon>Actinomycetes</taxon>
        <taxon>Micrococcales</taxon>
        <taxon>Micrococcaceae</taxon>
        <taxon>Arthrobacter</taxon>
    </lineage>
</organism>
<dbReference type="GO" id="GO:0016746">
    <property type="term" value="F:acyltransferase activity"/>
    <property type="evidence" value="ECO:0007669"/>
    <property type="project" value="UniProtKB-KW"/>
</dbReference>
<dbReference type="EMBL" id="JBHDLJ010000002">
    <property type="protein sequence ID" value="MFB0833522.1"/>
    <property type="molecule type" value="Genomic_DNA"/>
</dbReference>
<dbReference type="EC" id="2.3.1.-" evidence="2"/>
<sequence>MDPVNAAAEITVRHNAEGRRYELVDAGRVVGAAHYVPFGGDERIFYHTTVDGSHGGRGLSARLAAFALDDTRALGQRIVAVCPYIRGYVAKHPEYREAVAPTRPDHLGAVPRG</sequence>
<comment type="caution">
    <text evidence="2">The sequence shown here is derived from an EMBL/GenBank/DDBJ whole genome shotgun (WGS) entry which is preliminary data.</text>
</comment>
<dbReference type="InterPro" id="IPR045057">
    <property type="entry name" value="Gcn5-rel_NAT"/>
</dbReference>
<keyword evidence="2" id="KW-0808">Transferase</keyword>
<evidence type="ECO:0000313" key="2">
    <source>
        <dbReference type="EMBL" id="MFB0833522.1"/>
    </source>
</evidence>
<dbReference type="Pfam" id="PF14542">
    <property type="entry name" value="Acetyltransf_CG"/>
    <property type="match status" value="1"/>
</dbReference>
<feature type="domain" description="N-acetyltransferase" evidence="1">
    <location>
        <begin position="13"/>
        <end position="100"/>
    </location>
</feature>
<dbReference type="RefSeq" id="WP_373970691.1">
    <property type="nucleotide sequence ID" value="NZ_JBHDLJ010000002.1"/>
</dbReference>
<dbReference type="PANTHER" id="PTHR31435:SF10">
    <property type="entry name" value="BSR4717 PROTEIN"/>
    <property type="match status" value="1"/>
</dbReference>
<gene>
    <name evidence="2" type="ORF">ACETWP_02895</name>
</gene>
<proteinExistence type="predicted"/>
<dbReference type="PANTHER" id="PTHR31435">
    <property type="entry name" value="PROTEIN NATD1"/>
    <property type="match status" value="1"/>
</dbReference>
<name>A0ABV4UJL8_9MICC</name>
<evidence type="ECO:0000313" key="3">
    <source>
        <dbReference type="Proteomes" id="UP001575652"/>
    </source>
</evidence>
<dbReference type="SUPFAM" id="SSF55729">
    <property type="entry name" value="Acyl-CoA N-acyltransferases (Nat)"/>
    <property type="match status" value="1"/>
</dbReference>
<dbReference type="Gene3D" id="3.40.630.30">
    <property type="match status" value="1"/>
</dbReference>
<keyword evidence="3" id="KW-1185">Reference proteome</keyword>
<dbReference type="Proteomes" id="UP001575652">
    <property type="component" value="Unassembled WGS sequence"/>
</dbReference>
<reference evidence="2 3" key="1">
    <citation type="submission" date="2024-09" db="EMBL/GenBank/DDBJ databases">
        <authorList>
            <person name="Salinas-Garcia M.A."/>
            <person name="Prieme A."/>
        </authorList>
    </citation>
    <scope>NUCLEOTIDE SEQUENCE [LARGE SCALE GENOMIC DNA]</scope>
    <source>
        <strain evidence="2 3">DSM 21081</strain>
    </source>
</reference>
<dbReference type="InterPro" id="IPR016181">
    <property type="entry name" value="Acyl_CoA_acyltransferase"/>
</dbReference>